<keyword evidence="4" id="KW-0732">Signal</keyword>
<dbReference type="InterPro" id="IPR029058">
    <property type="entry name" value="AB_hydrolase_fold"/>
</dbReference>
<gene>
    <name evidence="9" type="ORF">METZ01_LOCUS63176</name>
</gene>
<dbReference type="EMBL" id="UINC01003917">
    <property type="protein sequence ID" value="SVA10322.1"/>
    <property type="molecule type" value="Genomic_DNA"/>
</dbReference>
<evidence type="ECO:0000256" key="7">
    <source>
        <dbReference type="ARBA" id="ARBA00023326"/>
    </source>
</evidence>
<dbReference type="SUPFAM" id="SSF53474">
    <property type="entry name" value="alpha/beta-Hydrolases"/>
    <property type="match status" value="1"/>
</dbReference>
<keyword evidence="3" id="KW-0858">Xylan degradation</keyword>
<dbReference type="PANTHER" id="PTHR38050">
    <property type="match status" value="1"/>
</dbReference>
<comment type="subcellular location">
    <subcellularLocation>
        <location evidence="1">Secreted</location>
    </subcellularLocation>
</comment>
<dbReference type="SMART" id="SM00710">
    <property type="entry name" value="PbH1"/>
    <property type="match status" value="6"/>
</dbReference>
<dbReference type="InterPro" id="IPR043595">
    <property type="entry name" value="FaeB/C/D"/>
</dbReference>
<dbReference type="Gene3D" id="3.40.50.1820">
    <property type="entry name" value="alpha/beta hydrolase"/>
    <property type="match status" value="1"/>
</dbReference>
<dbReference type="NCBIfam" id="TIGR04183">
    <property type="entry name" value="Por_Secre_tail"/>
    <property type="match status" value="1"/>
</dbReference>
<dbReference type="InterPro" id="IPR012334">
    <property type="entry name" value="Pectin_lyas_fold"/>
</dbReference>
<dbReference type="SUPFAM" id="SSF51126">
    <property type="entry name" value="Pectin lyase-like"/>
    <property type="match status" value="2"/>
</dbReference>
<keyword evidence="5" id="KW-0378">Hydrolase</keyword>
<dbReference type="InterPro" id="IPR026444">
    <property type="entry name" value="Secre_tail"/>
</dbReference>
<keyword evidence="7" id="KW-0624">Polysaccharide degradation</keyword>
<organism evidence="9">
    <name type="scientific">marine metagenome</name>
    <dbReference type="NCBI Taxonomy" id="408172"/>
    <lineage>
        <taxon>unclassified sequences</taxon>
        <taxon>metagenomes</taxon>
        <taxon>ecological metagenomes</taxon>
    </lineage>
</organism>
<dbReference type="Pfam" id="PF13860">
    <property type="entry name" value="FlgD_ig"/>
    <property type="match status" value="1"/>
</dbReference>
<dbReference type="Gene3D" id="2.60.40.4070">
    <property type="match status" value="1"/>
</dbReference>
<evidence type="ECO:0000259" key="8">
    <source>
        <dbReference type="Pfam" id="PF13860"/>
    </source>
</evidence>
<feature type="domain" description="FlgD/Vpr Ig-like" evidence="8">
    <location>
        <begin position="1438"/>
        <end position="1499"/>
    </location>
</feature>
<evidence type="ECO:0000256" key="1">
    <source>
        <dbReference type="ARBA" id="ARBA00004613"/>
    </source>
</evidence>
<dbReference type="InterPro" id="IPR028994">
    <property type="entry name" value="Integrin_alpha_N"/>
</dbReference>
<proteinExistence type="predicted"/>
<dbReference type="InterPro" id="IPR006626">
    <property type="entry name" value="PbH1"/>
</dbReference>
<dbReference type="PANTHER" id="PTHR38050:SF2">
    <property type="entry name" value="FERULOYL ESTERASE C-RELATED"/>
    <property type="match status" value="1"/>
</dbReference>
<evidence type="ECO:0000256" key="3">
    <source>
        <dbReference type="ARBA" id="ARBA00022651"/>
    </source>
</evidence>
<keyword evidence="6" id="KW-0119">Carbohydrate metabolism</keyword>
<protein>
    <recommendedName>
        <fullName evidence="8">FlgD/Vpr Ig-like domain-containing protein</fullName>
    </recommendedName>
</protein>
<dbReference type="Pfam" id="PF13517">
    <property type="entry name" value="FG-GAP_3"/>
    <property type="match status" value="1"/>
</dbReference>
<dbReference type="Gene3D" id="2.160.20.10">
    <property type="entry name" value="Single-stranded right-handed beta-helix, Pectin lyase-like"/>
    <property type="match status" value="2"/>
</dbReference>
<dbReference type="InterPro" id="IPR025965">
    <property type="entry name" value="FlgD/Vpr_Ig-like"/>
</dbReference>
<evidence type="ECO:0000256" key="5">
    <source>
        <dbReference type="ARBA" id="ARBA00022801"/>
    </source>
</evidence>
<dbReference type="Gene3D" id="2.60.40.10">
    <property type="entry name" value="Immunoglobulins"/>
    <property type="match status" value="1"/>
</dbReference>
<sequence length="1512" mass="163822">MPESDLNVEGYGGILAGSDIDGDGEPDIFIVNSMWDGPGDAIPRIYKLEPNGSGGWAVVWEATAPIDLQNTWPALAITDLDGDGKQEITWGPANFPTGNMPNPPRILVYEESGNGNDVMGVITPDTHSSGEALHYLPNASTTIVDESLNIRPTRFWMSDIDGDGTNELCYNDRKGDSNGEGVGHYFGIISVTNISNTGQDNGNWDLEASMLTTGINSDTDIYPLENKYDSFVLGNNLYLPEQSSITKITATGANTYEHAAQLPPLAGGMTFNAAQVVDLNGDGIEECIIAEYDFGSEDISSVVLLQEDGNTLVHTVLATMDTDTYADGWTRFMGSAMGDVDGDGNHDFIFGSRYSLQNACIFRLAYKGGNITDPANYELTVVDSVYAAGGNAWDVVAVGNIDDDPEDEILYGHQGIAGTASNNGTKDIVILDYMYTVHHVPADYATIQEGIDAASDGDVVLVAAGTYVENINFNGKNIVVTSLEGANSTIIDGNQAGSVVTFNNGENSTAELSRLTIQNGYGSGMEGYANRGGGIFCINANPTLKNLIIKGNHAEMSGAGIWFGYSDAQLVDIIVSDNTVTGEEIVAGGGISINYNSNPTLNNVLVADNEAPYGAGIELWSYSKPLLKNVTVVNNTGSYGGGLLLSGGCHPTLINTILRGNSPQEIEMGLTENQPDTVSISYSNLKGGQDSIVTNNNSIVNWGMENIDSNPIFCDPENGDYTLAANSSCLGTGEDGNNIGAFGIGCGPIDINIYVATTGSDNNDGSLDSPFATIQAGINAAINGDMVSVAAGTYHENIEINNKNINLVGENWATTFIVPLSLSPIIILKESDAYVSGFTLRDNDGLAIAVNQYSENYCNPIFDNIMVTGCGGNAEPIYFAYSNPIFKNSSIINNPSTGISCFHSNAIIENVTIASNNAPSLVSLNSQPTLVNCILWSNESGENEIEGSATVTYSNIKGSWEGEGNIDSDPLFCNPDSGDFTLAENSPCIESGENEADMGAFGVGCGPIDIELVVNFSFDLSCYHGIFEELSGGYTPYIKGNWNNWDNSIPMSDEDGDHIWTASANLSDGEYIFYVYAEGPTHYFTLLAPVGSECDYYNDDPIGNWGFEINDSTGDELNLPTYSPNSCSECSTNEYFYLTHDGHERFYIVHLPDGYEDLNEDVPLILNLHAYSKYALYQQLMTGMEYWSDMQNVITVYPQAIPGPGGVRAWNCGINGNPDFPTTNVDDVGFISTLIDTLIENYSIDPDRIYSCGMSNGGFMSYKLACELNDKITAIGSVTGTFAESDAEECSIERFMPVIDFHGTNDNVVSYFGDEGWMSVDETVAFWTDHNDTDTEETYEYPDIVIEDNSTVNRFTYTNSSNNVQVVQFQIMDGGHEWPGAGYNYGWNNYDVNAGAELVDFFLQYRLSDLLYVNKNDLPPTRFSLHQNYPNPFNPVTTLRYDLPEDAMVNITIFDMMGRVIKTIVNSQQNAGFKSVRWNATNDYGKPVSAGIYLYMIQAGEYRQTRKMVLLK</sequence>
<dbReference type="GO" id="GO:0030600">
    <property type="term" value="F:feruloyl esterase activity"/>
    <property type="evidence" value="ECO:0007669"/>
    <property type="project" value="InterPro"/>
</dbReference>
<dbReference type="SUPFAM" id="SSF69318">
    <property type="entry name" value="Integrin alpha N-terminal domain"/>
    <property type="match status" value="1"/>
</dbReference>
<accession>A0A381T289</accession>
<evidence type="ECO:0000313" key="9">
    <source>
        <dbReference type="EMBL" id="SVA10322.1"/>
    </source>
</evidence>
<reference evidence="9" key="1">
    <citation type="submission" date="2018-05" db="EMBL/GenBank/DDBJ databases">
        <authorList>
            <person name="Lanie J.A."/>
            <person name="Ng W.-L."/>
            <person name="Kazmierczak K.M."/>
            <person name="Andrzejewski T.M."/>
            <person name="Davidsen T.M."/>
            <person name="Wayne K.J."/>
            <person name="Tettelin H."/>
            <person name="Glass J.I."/>
            <person name="Rusch D."/>
            <person name="Podicherti R."/>
            <person name="Tsui H.-C.T."/>
            <person name="Winkler M.E."/>
        </authorList>
    </citation>
    <scope>NUCLEOTIDE SEQUENCE</scope>
</reference>
<dbReference type="InterPro" id="IPR013517">
    <property type="entry name" value="FG-GAP"/>
</dbReference>
<keyword evidence="2" id="KW-0964">Secreted</keyword>
<dbReference type="GO" id="GO:0045493">
    <property type="term" value="P:xylan catabolic process"/>
    <property type="evidence" value="ECO:0007669"/>
    <property type="project" value="UniProtKB-KW"/>
</dbReference>
<name>A0A381T289_9ZZZZ</name>
<dbReference type="InterPro" id="IPR011050">
    <property type="entry name" value="Pectin_lyase_fold/virulence"/>
</dbReference>
<evidence type="ECO:0000256" key="6">
    <source>
        <dbReference type="ARBA" id="ARBA00023277"/>
    </source>
</evidence>
<evidence type="ECO:0000256" key="2">
    <source>
        <dbReference type="ARBA" id="ARBA00022525"/>
    </source>
</evidence>
<dbReference type="InterPro" id="IPR013783">
    <property type="entry name" value="Ig-like_fold"/>
</dbReference>
<evidence type="ECO:0000256" key="4">
    <source>
        <dbReference type="ARBA" id="ARBA00022729"/>
    </source>
</evidence>
<dbReference type="GO" id="GO:0005576">
    <property type="term" value="C:extracellular region"/>
    <property type="evidence" value="ECO:0007669"/>
    <property type="project" value="UniProtKB-SubCell"/>
</dbReference>